<protein>
    <submittedName>
        <fullName evidence="1">Uncharacterized protein</fullName>
    </submittedName>
</protein>
<evidence type="ECO:0000313" key="1">
    <source>
        <dbReference type="EMBL" id="KAF1388647.1"/>
    </source>
</evidence>
<organism evidence="1 2">
    <name type="scientific">Perca fluviatilis</name>
    <name type="common">European perch</name>
    <dbReference type="NCBI Taxonomy" id="8168"/>
    <lineage>
        <taxon>Eukaryota</taxon>
        <taxon>Metazoa</taxon>
        <taxon>Chordata</taxon>
        <taxon>Craniata</taxon>
        <taxon>Vertebrata</taxon>
        <taxon>Euteleostomi</taxon>
        <taxon>Actinopterygii</taxon>
        <taxon>Neopterygii</taxon>
        <taxon>Teleostei</taxon>
        <taxon>Neoteleostei</taxon>
        <taxon>Acanthomorphata</taxon>
        <taxon>Eupercaria</taxon>
        <taxon>Perciformes</taxon>
        <taxon>Percoidei</taxon>
        <taxon>Percidae</taxon>
        <taxon>Percinae</taxon>
        <taxon>Perca</taxon>
    </lineage>
</organism>
<dbReference type="AlphaFoldDB" id="A0A6A5EH44"/>
<name>A0A6A5EH44_PERFL</name>
<evidence type="ECO:0000313" key="2">
    <source>
        <dbReference type="Proteomes" id="UP000465112"/>
    </source>
</evidence>
<accession>A0A6A5EH44</accession>
<sequence length="85" mass="9660">MSCCDRDLWPRAPSSLHGKCATALNFLQENMPLFPRPMSLTRMAASCSGCSLRNRLQPEMFRALERADTGEIELDMQQWLCLVVL</sequence>
<keyword evidence="2" id="KW-1185">Reference proteome</keyword>
<comment type="caution">
    <text evidence="1">The sequence shown here is derived from an EMBL/GenBank/DDBJ whole genome shotgun (WGS) entry which is preliminary data.</text>
</comment>
<dbReference type="Proteomes" id="UP000465112">
    <property type="component" value="Chromosome 7"/>
</dbReference>
<dbReference type="EMBL" id="VHII01000007">
    <property type="protein sequence ID" value="KAF1388647.1"/>
    <property type="molecule type" value="Genomic_DNA"/>
</dbReference>
<proteinExistence type="predicted"/>
<reference evidence="1 2" key="1">
    <citation type="submission" date="2019-06" db="EMBL/GenBank/DDBJ databases">
        <title>A chromosome-scale genome assembly of the European perch, Perca fluviatilis.</title>
        <authorList>
            <person name="Roques C."/>
            <person name="Zahm M."/>
            <person name="Cabau C."/>
            <person name="Klopp C."/>
            <person name="Bouchez O."/>
            <person name="Donnadieu C."/>
            <person name="Kuhl H."/>
            <person name="Gislard M."/>
            <person name="Guendouz S."/>
            <person name="Journot L."/>
            <person name="Haffray P."/>
            <person name="Bestin A."/>
            <person name="Morvezen R."/>
            <person name="Feron R."/>
            <person name="Wen M."/>
            <person name="Jouanno E."/>
            <person name="Herpin A."/>
            <person name="Schartl M."/>
            <person name="Postlethwait J."/>
            <person name="Schaerlinger B."/>
            <person name="Chardard D."/>
            <person name="Lecocq T."/>
            <person name="Poncet C."/>
            <person name="Jaffrelo L."/>
            <person name="Lampietro C."/>
            <person name="Guiguen Y."/>
        </authorList>
    </citation>
    <scope>NUCLEOTIDE SEQUENCE [LARGE SCALE GENOMIC DNA]</scope>
    <source>
        <tissue evidence="1">Blood</tissue>
    </source>
</reference>
<gene>
    <name evidence="1" type="ORF">PFLUV_G00092470</name>
</gene>